<accession>A0AAW1WLB2</accession>
<feature type="domain" description="Myb-like" evidence="7">
    <location>
        <begin position="6"/>
        <end position="52"/>
    </location>
</feature>
<evidence type="ECO:0000256" key="1">
    <source>
        <dbReference type="ARBA" id="ARBA00004123"/>
    </source>
</evidence>
<gene>
    <name evidence="9" type="ORF">M0R45_022956</name>
</gene>
<evidence type="ECO:0000259" key="7">
    <source>
        <dbReference type="PROSITE" id="PS50090"/>
    </source>
</evidence>
<evidence type="ECO:0000313" key="9">
    <source>
        <dbReference type="EMBL" id="KAK9925685.1"/>
    </source>
</evidence>
<feature type="domain" description="Myb-like" evidence="7">
    <location>
        <begin position="53"/>
        <end position="103"/>
    </location>
</feature>
<evidence type="ECO:0000256" key="2">
    <source>
        <dbReference type="ARBA" id="ARBA00022737"/>
    </source>
</evidence>
<keyword evidence="6" id="KW-0539">Nucleus</keyword>
<dbReference type="PANTHER" id="PTHR45614">
    <property type="entry name" value="MYB PROTEIN-RELATED"/>
    <property type="match status" value="1"/>
</dbReference>
<evidence type="ECO:0000256" key="3">
    <source>
        <dbReference type="ARBA" id="ARBA00023015"/>
    </source>
</evidence>
<keyword evidence="5" id="KW-0804">Transcription</keyword>
<dbReference type="GO" id="GO:0005634">
    <property type="term" value="C:nucleus"/>
    <property type="evidence" value="ECO:0007669"/>
    <property type="project" value="UniProtKB-SubCell"/>
</dbReference>
<dbReference type="InterPro" id="IPR050560">
    <property type="entry name" value="MYB_TF"/>
</dbReference>
<dbReference type="GO" id="GO:0000981">
    <property type="term" value="F:DNA-binding transcription factor activity, RNA polymerase II-specific"/>
    <property type="evidence" value="ECO:0007669"/>
    <property type="project" value="TreeGrafter"/>
</dbReference>
<dbReference type="GO" id="GO:0000978">
    <property type="term" value="F:RNA polymerase II cis-regulatory region sequence-specific DNA binding"/>
    <property type="evidence" value="ECO:0007669"/>
    <property type="project" value="TreeGrafter"/>
</dbReference>
<dbReference type="FunFam" id="1.10.10.60:FF:000060">
    <property type="entry name" value="MYB transcription factor"/>
    <property type="match status" value="1"/>
</dbReference>
<reference evidence="9 10" key="1">
    <citation type="journal article" date="2023" name="G3 (Bethesda)">
        <title>A chromosome-length genome assembly and annotation of blackberry (Rubus argutus, cv. 'Hillquist').</title>
        <authorList>
            <person name="Bruna T."/>
            <person name="Aryal R."/>
            <person name="Dudchenko O."/>
            <person name="Sargent D.J."/>
            <person name="Mead D."/>
            <person name="Buti M."/>
            <person name="Cavallini A."/>
            <person name="Hytonen T."/>
            <person name="Andres J."/>
            <person name="Pham M."/>
            <person name="Weisz D."/>
            <person name="Mascagni F."/>
            <person name="Usai G."/>
            <person name="Natali L."/>
            <person name="Bassil N."/>
            <person name="Fernandez G.E."/>
            <person name="Lomsadze A."/>
            <person name="Armour M."/>
            <person name="Olukolu B."/>
            <person name="Poorten T."/>
            <person name="Britton C."/>
            <person name="Davik J."/>
            <person name="Ashrafi H."/>
            <person name="Aiden E.L."/>
            <person name="Borodovsky M."/>
            <person name="Worthington M."/>
        </authorList>
    </citation>
    <scope>NUCLEOTIDE SEQUENCE [LARGE SCALE GENOMIC DNA]</scope>
    <source>
        <strain evidence="9">PI 553951</strain>
    </source>
</reference>
<dbReference type="SUPFAM" id="SSF46689">
    <property type="entry name" value="Homeodomain-like"/>
    <property type="match status" value="1"/>
</dbReference>
<keyword evidence="10" id="KW-1185">Reference proteome</keyword>
<dbReference type="CDD" id="cd00167">
    <property type="entry name" value="SANT"/>
    <property type="match status" value="2"/>
</dbReference>
<organism evidence="9 10">
    <name type="scientific">Rubus argutus</name>
    <name type="common">Southern blackberry</name>
    <dbReference type="NCBI Taxonomy" id="59490"/>
    <lineage>
        <taxon>Eukaryota</taxon>
        <taxon>Viridiplantae</taxon>
        <taxon>Streptophyta</taxon>
        <taxon>Embryophyta</taxon>
        <taxon>Tracheophyta</taxon>
        <taxon>Spermatophyta</taxon>
        <taxon>Magnoliopsida</taxon>
        <taxon>eudicotyledons</taxon>
        <taxon>Gunneridae</taxon>
        <taxon>Pentapetalae</taxon>
        <taxon>rosids</taxon>
        <taxon>fabids</taxon>
        <taxon>Rosales</taxon>
        <taxon>Rosaceae</taxon>
        <taxon>Rosoideae</taxon>
        <taxon>Rosoideae incertae sedis</taxon>
        <taxon>Rubus</taxon>
    </lineage>
</organism>
<comment type="subcellular location">
    <subcellularLocation>
        <location evidence="1">Nucleus</location>
    </subcellularLocation>
</comment>
<dbReference type="SMART" id="SM00717">
    <property type="entry name" value="SANT"/>
    <property type="match status" value="2"/>
</dbReference>
<dbReference type="EMBL" id="JBEDUW010000005">
    <property type="protein sequence ID" value="KAK9925685.1"/>
    <property type="molecule type" value="Genomic_DNA"/>
</dbReference>
<comment type="caution">
    <text evidence="9">The sequence shown here is derived from an EMBL/GenBank/DDBJ whole genome shotgun (WGS) entry which is preliminary data.</text>
</comment>
<dbReference type="AlphaFoldDB" id="A0AAW1WLB2"/>
<keyword evidence="4" id="KW-0238">DNA-binding</keyword>
<dbReference type="PROSITE" id="PS51294">
    <property type="entry name" value="HTH_MYB"/>
    <property type="match status" value="2"/>
</dbReference>
<dbReference type="PANTHER" id="PTHR45614:SF256">
    <property type="entry name" value="TRANSCRIPTION FACTOR MYB52"/>
    <property type="match status" value="1"/>
</dbReference>
<evidence type="ECO:0000256" key="6">
    <source>
        <dbReference type="ARBA" id="ARBA00023242"/>
    </source>
</evidence>
<feature type="domain" description="HTH myb-type" evidence="8">
    <location>
        <begin position="57"/>
        <end position="107"/>
    </location>
</feature>
<name>A0AAW1WLB2_RUBAR</name>
<dbReference type="InterPro" id="IPR009057">
    <property type="entry name" value="Homeodomain-like_sf"/>
</dbReference>
<dbReference type="Gene3D" id="1.10.10.60">
    <property type="entry name" value="Homeodomain-like"/>
    <property type="match status" value="2"/>
</dbReference>
<proteinExistence type="predicted"/>
<evidence type="ECO:0000259" key="8">
    <source>
        <dbReference type="PROSITE" id="PS51294"/>
    </source>
</evidence>
<dbReference type="PROSITE" id="PS50090">
    <property type="entry name" value="MYB_LIKE"/>
    <property type="match status" value="2"/>
</dbReference>
<keyword evidence="3" id="KW-0805">Transcription regulation</keyword>
<dbReference type="InterPro" id="IPR001005">
    <property type="entry name" value="SANT/Myb"/>
</dbReference>
<evidence type="ECO:0000313" key="10">
    <source>
        <dbReference type="Proteomes" id="UP001457282"/>
    </source>
</evidence>
<protein>
    <submittedName>
        <fullName evidence="9">Uncharacterized protein</fullName>
    </submittedName>
</protein>
<dbReference type="InterPro" id="IPR017930">
    <property type="entry name" value="Myb_dom"/>
</dbReference>
<feature type="domain" description="HTH myb-type" evidence="8">
    <location>
        <begin position="1"/>
        <end position="56"/>
    </location>
</feature>
<evidence type="ECO:0000256" key="5">
    <source>
        <dbReference type="ARBA" id="ARBA00023163"/>
    </source>
</evidence>
<dbReference type="Proteomes" id="UP001457282">
    <property type="component" value="Unassembled WGS sequence"/>
</dbReference>
<sequence length="284" mass="33418">MCSSTRGHWRPAEDEQLRELVERYGPHNWNAIAEKLQGRSGKSCRLRWFNQLDPRINRNPFSEEEEERLLASHRIHGNRWAVIARLFPGRTDNAVKNHWHVIMARRCRERSRLHHHLHAKRMTRTSTTTSSTSPDHHQTLMRTINHHELPSNYKQDLQMIRDCRHETRNIESSYIGNYCCDTERNYHYYPAAFTHNTTLAPLFPNSDQFYPNTCITIHRDKNHEPIEFYDFLQVNTESNRSEVIDINTRKDEEEVDQLEAMRHEQTKAAGAALIDFFSGGSVGS</sequence>
<evidence type="ECO:0000256" key="4">
    <source>
        <dbReference type="ARBA" id="ARBA00023125"/>
    </source>
</evidence>
<keyword evidence="2" id="KW-0677">Repeat</keyword>
<dbReference type="Pfam" id="PF13921">
    <property type="entry name" value="Myb_DNA-bind_6"/>
    <property type="match status" value="1"/>
</dbReference>